<feature type="non-terminal residue" evidence="2">
    <location>
        <position position="1"/>
    </location>
</feature>
<protein>
    <submittedName>
        <fullName evidence="2">Putative eka-like protein</fullName>
    </submittedName>
</protein>
<name>A0A420JAU3_9PEZI</name>
<dbReference type="AlphaFoldDB" id="A0A420JAU3"/>
<dbReference type="EMBL" id="MCBS01015140">
    <property type="protein sequence ID" value="RKF83909.1"/>
    <property type="molecule type" value="Genomic_DNA"/>
</dbReference>
<sequence>YSPVEYAKVRVRSRLIEKGISIEKIDTYSVKTAVIEEVGKIAEIEMVDAEIDNIIKQGLSGSRWAQSILGKVLNSDFMEVNKKTSQKSIKTLPSSERNSKAGSEQAMSVAAPLKQVEKNTGNRIDGSLSENNISNISDRAADSVKVFEMAKTLRVYLRASIAQFLEVDLGAVPPILPVALILLQNYHKKAKNVSKLSLNLETVTPLNSSDRGTWAMVARKGNVNEKAAQGTV</sequence>
<organism evidence="2 3">
    <name type="scientific">Golovinomyces cichoracearum</name>
    <dbReference type="NCBI Taxonomy" id="62708"/>
    <lineage>
        <taxon>Eukaryota</taxon>
        <taxon>Fungi</taxon>
        <taxon>Dikarya</taxon>
        <taxon>Ascomycota</taxon>
        <taxon>Pezizomycotina</taxon>
        <taxon>Leotiomycetes</taxon>
        <taxon>Erysiphales</taxon>
        <taxon>Erysiphaceae</taxon>
        <taxon>Golovinomyces</taxon>
    </lineage>
</organism>
<reference evidence="2 3" key="1">
    <citation type="journal article" date="2018" name="BMC Genomics">
        <title>Comparative genome analyses reveal sequence features reflecting distinct modes of host-adaptation between dicot and monocot powdery mildew.</title>
        <authorList>
            <person name="Wu Y."/>
            <person name="Ma X."/>
            <person name="Pan Z."/>
            <person name="Kale S.D."/>
            <person name="Song Y."/>
            <person name="King H."/>
            <person name="Zhang Q."/>
            <person name="Presley C."/>
            <person name="Deng X."/>
            <person name="Wei C.I."/>
            <person name="Xiao S."/>
        </authorList>
    </citation>
    <scope>NUCLEOTIDE SEQUENCE [LARGE SCALE GENOMIC DNA]</scope>
    <source>
        <strain evidence="2">UMSG1</strain>
    </source>
</reference>
<feature type="region of interest" description="Disordered" evidence="1">
    <location>
        <begin position="86"/>
        <end position="105"/>
    </location>
</feature>
<evidence type="ECO:0000313" key="3">
    <source>
        <dbReference type="Proteomes" id="UP000285326"/>
    </source>
</evidence>
<comment type="caution">
    <text evidence="2">The sequence shown here is derived from an EMBL/GenBank/DDBJ whole genome shotgun (WGS) entry which is preliminary data.</text>
</comment>
<dbReference type="Proteomes" id="UP000285326">
    <property type="component" value="Unassembled WGS sequence"/>
</dbReference>
<evidence type="ECO:0000313" key="2">
    <source>
        <dbReference type="EMBL" id="RKF83909.1"/>
    </source>
</evidence>
<accession>A0A420JAU3</accession>
<gene>
    <name evidence="2" type="ORF">GcM1_151006</name>
</gene>
<proteinExistence type="predicted"/>
<evidence type="ECO:0000256" key="1">
    <source>
        <dbReference type="SAM" id="MobiDB-lite"/>
    </source>
</evidence>